<dbReference type="InterPro" id="IPR011335">
    <property type="entry name" value="Restrct_endonuc-II-like"/>
</dbReference>
<dbReference type="GO" id="GO:0004519">
    <property type="term" value="F:endonuclease activity"/>
    <property type="evidence" value="ECO:0007669"/>
    <property type="project" value="UniProtKB-KW"/>
</dbReference>
<gene>
    <name evidence="2" type="ORF">CWATWH0003_1692</name>
</gene>
<dbReference type="Pfam" id="PF04471">
    <property type="entry name" value="Mrr_cat"/>
    <property type="match status" value="1"/>
</dbReference>
<dbReference type="Proteomes" id="UP000003477">
    <property type="component" value="Unassembled WGS sequence"/>
</dbReference>
<dbReference type="InterPro" id="IPR007560">
    <property type="entry name" value="Restrct_endonuc_IV_Mrr"/>
</dbReference>
<reference evidence="2 3" key="1">
    <citation type="journal article" date="2011" name="Front. Microbiol.">
        <title>Two Strains of Crocosphaera watsonii with Highly Conserved Genomes are Distinguished by Strain-Specific Features.</title>
        <authorList>
            <person name="Bench S.R."/>
            <person name="Ilikchyan I.N."/>
            <person name="Tripp H.J."/>
            <person name="Zehr J.P."/>
        </authorList>
    </citation>
    <scope>NUCLEOTIDE SEQUENCE [LARGE SCALE GENOMIC DNA]</scope>
    <source>
        <strain evidence="2 3">WH 0003</strain>
    </source>
</reference>
<organism evidence="2 3">
    <name type="scientific">Crocosphaera watsonii WH 0003</name>
    <dbReference type="NCBI Taxonomy" id="423471"/>
    <lineage>
        <taxon>Bacteria</taxon>
        <taxon>Bacillati</taxon>
        <taxon>Cyanobacteriota</taxon>
        <taxon>Cyanophyceae</taxon>
        <taxon>Oscillatoriophycideae</taxon>
        <taxon>Chroococcales</taxon>
        <taxon>Aphanothecaceae</taxon>
        <taxon>Crocosphaera</taxon>
    </lineage>
</organism>
<dbReference type="Gene3D" id="3.40.1350.10">
    <property type="match status" value="1"/>
</dbReference>
<evidence type="ECO:0000259" key="1">
    <source>
        <dbReference type="Pfam" id="PF04471"/>
    </source>
</evidence>
<dbReference type="EMBL" id="AESD01000258">
    <property type="protein sequence ID" value="EHJ13622.1"/>
    <property type="molecule type" value="Genomic_DNA"/>
</dbReference>
<sequence>MSDTLYNRLKKKFKVVIPNDWSNKQKGDFWEKVVADLFRQQGWKVRENISITGMQIDVLIKNDVEEIGLVECKFHQEKIDADVIDKLIGKTNRKKAKFSYLLSTSELNSTANGIVSEYNNTEQSVKLRCWCGEQLVEKFRNIYNFNIPNLDLAQENIGDIKTITLLLNQSKEFYWIAEEISSQGIPCRAIIFSASSNFSGSKLTLQEWKDYFVEY</sequence>
<evidence type="ECO:0000313" key="2">
    <source>
        <dbReference type="EMBL" id="EHJ13622.1"/>
    </source>
</evidence>
<accession>G5J2F9</accession>
<keyword evidence="2" id="KW-0540">Nuclease</keyword>
<keyword evidence="2" id="KW-0255">Endonuclease</keyword>
<dbReference type="GO" id="GO:0003677">
    <property type="term" value="F:DNA binding"/>
    <property type="evidence" value="ECO:0007669"/>
    <property type="project" value="InterPro"/>
</dbReference>
<dbReference type="RefSeq" id="WP_007310079.1">
    <property type="nucleotide sequence ID" value="NZ_AESD01000258.1"/>
</dbReference>
<evidence type="ECO:0000313" key="3">
    <source>
        <dbReference type="Proteomes" id="UP000003477"/>
    </source>
</evidence>
<dbReference type="SUPFAM" id="SSF52980">
    <property type="entry name" value="Restriction endonuclease-like"/>
    <property type="match status" value="1"/>
</dbReference>
<name>G5J2F9_CROWT</name>
<protein>
    <submittedName>
        <fullName evidence="2">Restriction endonuclease</fullName>
    </submittedName>
</protein>
<dbReference type="GO" id="GO:0009307">
    <property type="term" value="P:DNA restriction-modification system"/>
    <property type="evidence" value="ECO:0007669"/>
    <property type="project" value="InterPro"/>
</dbReference>
<dbReference type="AlphaFoldDB" id="G5J2F9"/>
<dbReference type="InterPro" id="IPR011856">
    <property type="entry name" value="tRNA_endonuc-like_dom_sf"/>
</dbReference>
<comment type="caution">
    <text evidence="2">The sequence shown here is derived from an EMBL/GenBank/DDBJ whole genome shotgun (WGS) entry which is preliminary data.</text>
</comment>
<dbReference type="GeneID" id="88765459"/>
<proteinExistence type="predicted"/>
<keyword evidence="2" id="KW-0378">Hydrolase</keyword>
<dbReference type="PATRIC" id="fig|423471.3.peg.1582"/>
<feature type="domain" description="Restriction endonuclease type IV Mrr" evidence="1">
    <location>
        <begin position="26"/>
        <end position="137"/>
    </location>
</feature>